<dbReference type="Pfam" id="PF12146">
    <property type="entry name" value="Hydrolase_4"/>
    <property type="match status" value="1"/>
</dbReference>
<accession>A0A7I4Y6R2</accession>
<dbReference type="OMA" id="DLGCYFQ"/>
<dbReference type="InterPro" id="IPR029058">
    <property type="entry name" value="AB_hydrolase_fold"/>
</dbReference>
<dbReference type="GO" id="GO:0005886">
    <property type="term" value="C:plasma membrane"/>
    <property type="evidence" value="ECO:0007669"/>
    <property type="project" value="TreeGrafter"/>
</dbReference>
<evidence type="ECO:0000313" key="2">
    <source>
        <dbReference type="Proteomes" id="UP000025227"/>
    </source>
</evidence>
<dbReference type="GO" id="GO:0010008">
    <property type="term" value="C:endosome membrane"/>
    <property type="evidence" value="ECO:0007669"/>
    <property type="project" value="TreeGrafter"/>
</dbReference>
<evidence type="ECO:0000259" key="1">
    <source>
        <dbReference type="Pfam" id="PF12146"/>
    </source>
</evidence>
<protein>
    <submittedName>
        <fullName evidence="3">Hydrolase_4 domain-containing protein</fullName>
    </submittedName>
</protein>
<dbReference type="OrthoDB" id="446723at2759"/>
<proteinExistence type="predicted"/>
<dbReference type="GO" id="GO:0008474">
    <property type="term" value="F:palmitoyl-(protein) hydrolase activity"/>
    <property type="evidence" value="ECO:0007669"/>
    <property type="project" value="TreeGrafter"/>
</dbReference>
<dbReference type="Gene3D" id="3.40.50.1820">
    <property type="entry name" value="alpha/beta hydrolase"/>
    <property type="match status" value="1"/>
</dbReference>
<organism evidence="2 3">
    <name type="scientific">Haemonchus contortus</name>
    <name type="common">Barber pole worm</name>
    <dbReference type="NCBI Taxonomy" id="6289"/>
    <lineage>
        <taxon>Eukaryota</taxon>
        <taxon>Metazoa</taxon>
        <taxon>Ecdysozoa</taxon>
        <taxon>Nematoda</taxon>
        <taxon>Chromadorea</taxon>
        <taxon>Rhabditida</taxon>
        <taxon>Rhabditina</taxon>
        <taxon>Rhabditomorpha</taxon>
        <taxon>Strongyloidea</taxon>
        <taxon>Trichostrongylidae</taxon>
        <taxon>Haemonchus</taxon>
    </lineage>
</organism>
<dbReference type="PANTHER" id="PTHR12277">
    <property type="entry name" value="ALPHA/BETA HYDROLASE DOMAIN-CONTAINING PROTEIN"/>
    <property type="match status" value="1"/>
</dbReference>
<reference evidence="3" key="1">
    <citation type="submission" date="2020-12" db="UniProtKB">
        <authorList>
            <consortium name="WormBaseParasite"/>
        </authorList>
    </citation>
    <scope>IDENTIFICATION</scope>
    <source>
        <strain evidence="3">MHco3</strain>
    </source>
</reference>
<dbReference type="SUPFAM" id="SSF53474">
    <property type="entry name" value="alpha/beta-Hydrolases"/>
    <property type="match status" value="1"/>
</dbReference>
<name>A0A7I4Y6R2_HAECO</name>
<keyword evidence="2" id="KW-1185">Reference proteome</keyword>
<sequence length="358" mass="40039">MSSTKSSFGSEEVNESSCKSNASAMLPKSDYCSCFGAFLQLCGLCCYVGCPPTPGSIARKLAFHPPKRGVSYTVHLADNPKRIIKGADELEGQKFFITPTPLEMTTVFDYERLLDRTKPFTVRTSNGQHLIAVRCLPSRPSYCSRMDKQVVLFTQPNSSDLGSFLQPRYINLPQFAEIFEMDVYSFDYSGYGYSTGNVSEKNIYADIRAIYDYIRRSQPSKKIALFGYSIGTTAVIDLAASHPENLSGVILVAPFTSGLRLLGNHPRKEKTLFFDRFNSWDKVSEIDVPVLICHGARDTVVPSEHGVELHEKLRKPVTPLIVHGADHQSILNGAFPQTFCRIHRFLKYETEIDAPSHK</sequence>
<evidence type="ECO:0000313" key="3">
    <source>
        <dbReference type="WBParaSite" id="HCON_00051140-00001"/>
    </source>
</evidence>
<dbReference type="InterPro" id="IPR022742">
    <property type="entry name" value="Hydrolase_4"/>
</dbReference>
<dbReference type="AlphaFoldDB" id="A0A7I4Y6R2"/>
<dbReference type="WBParaSite" id="HCON_00051140-00001">
    <property type="protein sequence ID" value="HCON_00051140-00001"/>
    <property type="gene ID" value="HCON_00051140"/>
</dbReference>
<feature type="domain" description="Serine aminopeptidase S33" evidence="1">
    <location>
        <begin position="180"/>
        <end position="257"/>
    </location>
</feature>
<dbReference type="Proteomes" id="UP000025227">
    <property type="component" value="Unplaced"/>
</dbReference>
<dbReference type="PANTHER" id="PTHR12277:SF39">
    <property type="entry name" value="SERINE AMINOPEPTIDASE S33 DOMAIN-CONTAINING PROTEIN"/>
    <property type="match status" value="1"/>
</dbReference>